<organism evidence="1 2">
    <name type="scientific">Vibrio jasicida</name>
    <dbReference type="NCBI Taxonomy" id="766224"/>
    <lineage>
        <taxon>Bacteria</taxon>
        <taxon>Pseudomonadati</taxon>
        <taxon>Pseudomonadota</taxon>
        <taxon>Gammaproteobacteria</taxon>
        <taxon>Vibrionales</taxon>
        <taxon>Vibrionaceae</taxon>
        <taxon>Vibrio</taxon>
    </lineage>
</organism>
<evidence type="ECO:0000313" key="2">
    <source>
        <dbReference type="Proteomes" id="UP001295462"/>
    </source>
</evidence>
<proteinExistence type="predicted"/>
<dbReference type="AlphaFoldDB" id="A0AAU9QLN6"/>
<dbReference type="RefSeq" id="WP_167335964.1">
    <property type="nucleotide sequence ID" value="NZ_CAKMTZ010000093.1"/>
</dbReference>
<reference evidence="1" key="1">
    <citation type="submission" date="2022-01" db="EMBL/GenBank/DDBJ databases">
        <authorList>
            <person name="Lagorce A."/>
        </authorList>
    </citation>
    <scope>NUCLEOTIDE SEQUENCE</scope>
    <source>
        <strain evidence="1">Th15_F1_A12</strain>
    </source>
</reference>
<gene>
    <name evidence="1" type="ORF">THF1A12_190035</name>
</gene>
<dbReference type="EMBL" id="CAKMUD010000071">
    <property type="protein sequence ID" value="CAH1582912.1"/>
    <property type="molecule type" value="Genomic_DNA"/>
</dbReference>
<evidence type="ECO:0008006" key="3">
    <source>
        <dbReference type="Google" id="ProtNLM"/>
    </source>
</evidence>
<dbReference type="Proteomes" id="UP001295462">
    <property type="component" value="Unassembled WGS sequence"/>
</dbReference>
<protein>
    <recommendedName>
        <fullName evidence="3">Lysine biosynthesis protein LysW</fullName>
    </recommendedName>
</protein>
<accession>A0AAU9QLN6</accession>
<sequence>MKEATSMTAKEVTVECPHCDKTTEGYIGDPRGTEVECEHCSQAFKIHPEADIEMH</sequence>
<evidence type="ECO:0000313" key="1">
    <source>
        <dbReference type="EMBL" id="CAH1582912.1"/>
    </source>
</evidence>
<name>A0AAU9QLN6_9VIBR</name>
<comment type="caution">
    <text evidence="1">The sequence shown here is derived from an EMBL/GenBank/DDBJ whole genome shotgun (WGS) entry which is preliminary data.</text>
</comment>